<keyword evidence="2" id="KW-0597">Phosphoprotein</keyword>
<keyword evidence="7" id="KW-0539">Nucleus</keyword>
<feature type="region of interest" description="Disordered" evidence="9">
    <location>
        <begin position="410"/>
        <end position="431"/>
    </location>
</feature>
<feature type="compositionally biased region" description="Acidic residues" evidence="9">
    <location>
        <begin position="652"/>
        <end position="664"/>
    </location>
</feature>
<comment type="caution">
    <text evidence="11">The sequence shown here is derived from an EMBL/GenBank/DDBJ whole genome shotgun (WGS) entry which is preliminary data.</text>
</comment>
<feature type="compositionally biased region" description="Basic and acidic residues" evidence="9">
    <location>
        <begin position="547"/>
        <end position="571"/>
    </location>
</feature>
<feature type="compositionally biased region" description="Low complexity" evidence="9">
    <location>
        <begin position="784"/>
        <end position="806"/>
    </location>
</feature>
<feature type="compositionally biased region" description="Basic residues" evidence="9">
    <location>
        <begin position="753"/>
        <end position="762"/>
    </location>
</feature>
<evidence type="ECO:0000256" key="6">
    <source>
        <dbReference type="ARBA" id="ARBA00023163"/>
    </source>
</evidence>
<name>A0AAN8XDS8_HALRR</name>
<dbReference type="PANTHER" id="PTHR15528:SF11">
    <property type="entry name" value="FI18188P1"/>
    <property type="match status" value="1"/>
</dbReference>
<protein>
    <recommendedName>
        <fullName evidence="10">RRM domain-containing protein</fullName>
    </recommendedName>
</protein>
<comment type="subcellular location">
    <subcellularLocation>
        <location evidence="1">Nucleus</location>
    </subcellularLocation>
</comment>
<evidence type="ECO:0000256" key="1">
    <source>
        <dbReference type="ARBA" id="ARBA00004123"/>
    </source>
</evidence>
<feature type="non-terminal residue" evidence="11">
    <location>
        <position position="1"/>
    </location>
</feature>
<dbReference type="EMBL" id="JAXCGZ010006542">
    <property type="protein sequence ID" value="KAK7079683.1"/>
    <property type="molecule type" value="Genomic_DNA"/>
</dbReference>
<dbReference type="InterPro" id="IPR000504">
    <property type="entry name" value="RRM_dom"/>
</dbReference>
<keyword evidence="3 8" id="KW-0694">RNA-binding</keyword>
<keyword evidence="6" id="KW-0804">Transcription</keyword>
<proteinExistence type="predicted"/>
<gene>
    <name evidence="11" type="ORF">SK128_019517</name>
</gene>
<dbReference type="SMART" id="SM00360">
    <property type="entry name" value="RRM"/>
    <property type="match status" value="1"/>
</dbReference>
<evidence type="ECO:0000256" key="2">
    <source>
        <dbReference type="ARBA" id="ARBA00022553"/>
    </source>
</evidence>
<dbReference type="GO" id="GO:0045944">
    <property type="term" value="P:positive regulation of transcription by RNA polymerase II"/>
    <property type="evidence" value="ECO:0007669"/>
    <property type="project" value="TreeGrafter"/>
</dbReference>
<dbReference type="GO" id="GO:0003712">
    <property type="term" value="F:transcription coregulator activity"/>
    <property type="evidence" value="ECO:0007669"/>
    <property type="project" value="InterPro"/>
</dbReference>
<dbReference type="Proteomes" id="UP001381693">
    <property type="component" value="Unassembled WGS sequence"/>
</dbReference>
<dbReference type="Gene3D" id="3.30.70.330">
    <property type="match status" value="1"/>
</dbReference>
<evidence type="ECO:0000313" key="12">
    <source>
        <dbReference type="Proteomes" id="UP001381693"/>
    </source>
</evidence>
<dbReference type="Pfam" id="PF00076">
    <property type="entry name" value="RRM_1"/>
    <property type="match status" value="1"/>
</dbReference>
<organism evidence="11 12">
    <name type="scientific">Halocaridina rubra</name>
    <name type="common">Hawaiian red shrimp</name>
    <dbReference type="NCBI Taxonomy" id="373956"/>
    <lineage>
        <taxon>Eukaryota</taxon>
        <taxon>Metazoa</taxon>
        <taxon>Ecdysozoa</taxon>
        <taxon>Arthropoda</taxon>
        <taxon>Crustacea</taxon>
        <taxon>Multicrustacea</taxon>
        <taxon>Malacostraca</taxon>
        <taxon>Eumalacostraca</taxon>
        <taxon>Eucarida</taxon>
        <taxon>Decapoda</taxon>
        <taxon>Pleocyemata</taxon>
        <taxon>Caridea</taxon>
        <taxon>Atyoidea</taxon>
        <taxon>Atyidae</taxon>
        <taxon>Halocaridina</taxon>
    </lineage>
</organism>
<feature type="compositionally biased region" description="Basic residues" evidence="9">
    <location>
        <begin position="807"/>
        <end position="842"/>
    </location>
</feature>
<feature type="compositionally biased region" description="Basic and acidic residues" evidence="9">
    <location>
        <begin position="617"/>
        <end position="635"/>
    </location>
</feature>
<evidence type="ECO:0000256" key="7">
    <source>
        <dbReference type="ARBA" id="ARBA00023242"/>
    </source>
</evidence>
<dbReference type="AlphaFoldDB" id="A0AAN8XDS8"/>
<feature type="compositionally biased region" description="Polar residues" evidence="9">
    <location>
        <begin position="665"/>
        <end position="688"/>
    </location>
</feature>
<dbReference type="InterPro" id="IPR034605">
    <property type="entry name" value="PGC-1"/>
</dbReference>
<dbReference type="InterPro" id="IPR012677">
    <property type="entry name" value="Nucleotide-bd_a/b_plait_sf"/>
</dbReference>
<keyword evidence="5" id="KW-0010">Activator</keyword>
<feature type="compositionally biased region" description="Basic and acidic residues" evidence="9">
    <location>
        <begin position="480"/>
        <end position="495"/>
    </location>
</feature>
<evidence type="ECO:0000313" key="11">
    <source>
        <dbReference type="EMBL" id="KAK7079683.1"/>
    </source>
</evidence>
<evidence type="ECO:0000256" key="4">
    <source>
        <dbReference type="ARBA" id="ARBA00023015"/>
    </source>
</evidence>
<sequence length="1011" mass="113867">ASEEEELVVDDIAKSVDNVSKRIVSVPSATVPSVSLKPRQRTESMTSVAGPCLPPDLLLDTGLQQTCKDDDTLDGVQQENVFMEFATIHDGELPLEDSMIITDNDLLDVPNVKIDADNTYDIEHESIQGAYEVIAPTTAKSEAEEKQLCEETCITSKNLEDNSLCGGFRNVAELVDKKTEGFFCQKVDTKRNLSDKFHIEDKDVKLPAGSIILAVVSESGSLVPLPQMHVKENLVKAMALEDSGKKFNEEEIDVETVTEKTPVLEAGDVDSLLAEFEASENVNTSSIAVTNQKTQKYSSQDKKRCDIEVPGKCSNQNERKGNKSEIYSINSAKKNKQEVQNASIIASSIGKKPRASPTHQKIKDSLPKEIIEKIKASAKRKSNLMLSEPIVVLKGRGVKAHEANQANIKAHKVPHQASTHQVTSDQRVPPPLDHDYCFSPDKQRKHKCSDSNLMESEEYLNKLPDYCMDKISNLDNQKKLVTDDMHDERGKKDSGVESGDVSDASVEPEDRRKDRTFKCESSVEKIMEDIYNKLPPYMTDIGNAKPKVGEVEEESLVKEESKYNEGKQETKKIKRKLNLSEYRKRIQSAQNSRCPSPAQTDSKASSNEPLSIGELIQKMKEAEEQKLKDAQEDMPLKVLNENVNCKTVSSPDVEEGELQGDSESENSNSNVQMVLQEMPKQSDSTNTSDIKKDVVLVPFTSPSSVTSSLGRERCKSKPLGYTSHRWSSSSHSRSRSRSPNEGKRKSGSSQSRRSSRGRRMRPSRNSGSSVSPCRSWSRSRSRSGGRVSSDSSYCSTCSCSSLSQSRSRSRSAKRKDRGYRRHYSRRHSRNRDRQSSRSRSRSTYRYSRVTRSRSPSWRNSNRSVSPTRRCVQPYRREDDTRLKEVEERRVIYVGRISEGTTKIDLRRRFQKFGTILDISVHFRECGNNYGFVTFKNKDEAYDAVEHGNDDPAYPRYDLCFGGRRAFCRVQYSDLDAQNDDPYYNRMYGGKGLNNNADFDSLLRAAMKKKTR</sequence>
<dbReference type="GO" id="GO:0005634">
    <property type="term" value="C:nucleus"/>
    <property type="evidence" value="ECO:0007669"/>
    <property type="project" value="UniProtKB-SubCell"/>
</dbReference>
<feature type="compositionally biased region" description="Basic and acidic residues" evidence="9">
    <location>
        <begin position="508"/>
        <end position="517"/>
    </location>
</feature>
<evidence type="ECO:0000256" key="5">
    <source>
        <dbReference type="ARBA" id="ARBA00023159"/>
    </source>
</evidence>
<evidence type="ECO:0000256" key="9">
    <source>
        <dbReference type="SAM" id="MobiDB-lite"/>
    </source>
</evidence>
<feature type="region of interest" description="Disordered" evidence="9">
    <location>
        <begin position="544"/>
        <end position="868"/>
    </location>
</feature>
<reference evidence="11 12" key="1">
    <citation type="submission" date="2023-11" db="EMBL/GenBank/DDBJ databases">
        <title>Halocaridina rubra genome assembly.</title>
        <authorList>
            <person name="Smith C."/>
        </authorList>
    </citation>
    <scope>NUCLEOTIDE SEQUENCE [LARGE SCALE GENOMIC DNA]</scope>
    <source>
        <strain evidence="11">EP-1</strain>
        <tissue evidence="11">Whole</tissue>
    </source>
</reference>
<feature type="domain" description="RRM" evidence="10">
    <location>
        <begin position="889"/>
        <end position="972"/>
    </location>
</feature>
<feature type="compositionally biased region" description="Polar residues" evidence="9">
    <location>
        <begin position="587"/>
        <end position="609"/>
    </location>
</feature>
<dbReference type="InterPro" id="IPR035979">
    <property type="entry name" value="RBD_domain_sf"/>
</dbReference>
<feature type="compositionally biased region" description="Low complexity" evidence="9">
    <location>
        <begin position="695"/>
        <end position="709"/>
    </location>
</feature>
<dbReference type="GO" id="GO:0003723">
    <property type="term" value="F:RNA binding"/>
    <property type="evidence" value="ECO:0007669"/>
    <property type="project" value="UniProtKB-UniRule"/>
</dbReference>
<dbReference type="PROSITE" id="PS50102">
    <property type="entry name" value="RRM"/>
    <property type="match status" value="1"/>
</dbReference>
<feature type="compositionally biased region" description="Polar residues" evidence="9">
    <location>
        <begin position="416"/>
        <end position="426"/>
    </location>
</feature>
<dbReference type="PANTHER" id="PTHR15528">
    <property type="entry name" value="PEROXISOME PROLIFERATOR ACTIVATED RECEPTOR GAMMA COACTIVATOR 1 PGC-1 -RELATED"/>
    <property type="match status" value="1"/>
</dbReference>
<evidence type="ECO:0000256" key="8">
    <source>
        <dbReference type="PROSITE-ProRule" id="PRU00176"/>
    </source>
</evidence>
<keyword evidence="4" id="KW-0805">Transcription regulation</keyword>
<feature type="compositionally biased region" description="Low complexity" evidence="9">
    <location>
        <begin position="763"/>
        <end position="776"/>
    </location>
</feature>
<feature type="compositionally biased region" description="Low complexity" evidence="9">
    <location>
        <begin position="843"/>
        <end position="866"/>
    </location>
</feature>
<feature type="region of interest" description="Disordered" evidence="9">
    <location>
        <begin position="480"/>
        <end position="517"/>
    </location>
</feature>
<feature type="compositionally biased region" description="Polar residues" evidence="9">
    <location>
        <begin position="641"/>
        <end position="650"/>
    </location>
</feature>
<evidence type="ECO:0000256" key="3">
    <source>
        <dbReference type="ARBA" id="ARBA00022884"/>
    </source>
</evidence>
<dbReference type="SUPFAM" id="SSF54928">
    <property type="entry name" value="RNA-binding domain, RBD"/>
    <property type="match status" value="1"/>
</dbReference>
<evidence type="ECO:0000259" key="10">
    <source>
        <dbReference type="PROSITE" id="PS50102"/>
    </source>
</evidence>
<accession>A0AAN8XDS8</accession>
<keyword evidence="12" id="KW-1185">Reference proteome</keyword>